<keyword evidence="1" id="KW-0472">Membrane</keyword>
<accession>A0A1B6EY46</accession>
<dbReference type="AlphaFoldDB" id="A0A1B6EY46"/>
<gene>
    <name evidence="2" type="ORF">g.30459</name>
</gene>
<dbReference type="PANTHER" id="PTHR20921:SF0">
    <property type="entry name" value="TRANSMEMBRANE PROTEIN 222"/>
    <property type="match status" value="1"/>
</dbReference>
<evidence type="ECO:0000313" key="2">
    <source>
        <dbReference type="EMBL" id="JAS42855.1"/>
    </source>
</evidence>
<sequence length="185" mass="21223">MSIDEEKLHSEDNITMAQYPDIDTENVKYPFCIVWTPIPFLTWLFPFLGHMGICTSSGIVRDFAGPYYVSEDHMAFGNPTKYWQLQPDKVPGGPASWDRAIADAAEVYKGRMHNLCCDNCHSMVALALNNMKYNNEGGWNMVNVAFRSFFFSKYISVGAWLKTWLPFFVWASVLIFYTLFLNGKI</sequence>
<evidence type="ECO:0008006" key="3">
    <source>
        <dbReference type="Google" id="ProtNLM"/>
    </source>
</evidence>
<dbReference type="PANTHER" id="PTHR20921">
    <property type="entry name" value="TRANSMEMBRANE PROTEIN 222"/>
    <property type="match status" value="1"/>
</dbReference>
<keyword evidence="1" id="KW-1133">Transmembrane helix</keyword>
<feature type="transmembrane region" description="Helical" evidence="1">
    <location>
        <begin position="159"/>
        <end position="180"/>
    </location>
</feature>
<reference evidence="2" key="1">
    <citation type="submission" date="2015-11" db="EMBL/GenBank/DDBJ databases">
        <title>De novo transcriptome assembly of four potential Pierce s Disease insect vectors from Arizona vineyards.</title>
        <authorList>
            <person name="Tassone E.E."/>
        </authorList>
    </citation>
    <scope>NUCLEOTIDE SEQUENCE</scope>
</reference>
<dbReference type="EMBL" id="GECZ01026914">
    <property type="protein sequence ID" value="JAS42855.1"/>
    <property type="molecule type" value="Transcribed_RNA"/>
</dbReference>
<keyword evidence="1" id="KW-0812">Transmembrane</keyword>
<name>A0A1B6EY46_9HEMI</name>
<evidence type="ECO:0000256" key="1">
    <source>
        <dbReference type="SAM" id="Phobius"/>
    </source>
</evidence>
<organism evidence="2">
    <name type="scientific">Cuerna arida</name>
    <dbReference type="NCBI Taxonomy" id="1464854"/>
    <lineage>
        <taxon>Eukaryota</taxon>
        <taxon>Metazoa</taxon>
        <taxon>Ecdysozoa</taxon>
        <taxon>Arthropoda</taxon>
        <taxon>Hexapoda</taxon>
        <taxon>Insecta</taxon>
        <taxon>Pterygota</taxon>
        <taxon>Neoptera</taxon>
        <taxon>Paraneoptera</taxon>
        <taxon>Hemiptera</taxon>
        <taxon>Auchenorrhyncha</taxon>
        <taxon>Membracoidea</taxon>
        <taxon>Cicadellidae</taxon>
        <taxon>Cicadellinae</taxon>
        <taxon>Proconiini</taxon>
        <taxon>Cuerna</taxon>
    </lineage>
</organism>
<dbReference type="Pfam" id="PF05608">
    <property type="entry name" value="RTE1"/>
    <property type="match status" value="2"/>
</dbReference>
<proteinExistence type="predicted"/>
<dbReference type="InterPro" id="IPR008496">
    <property type="entry name" value="TMEM222/RTE1"/>
</dbReference>
<protein>
    <recommendedName>
        <fullName evidence="3">Transmembrane protein 222</fullName>
    </recommendedName>
</protein>